<dbReference type="InterPro" id="IPR029787">
    <property type="entry name" value="Nucleotide_cyclase"/>
</dbReference>
<dbReference type="AlphaFoldDB" id="A0A3S0KAQ3"/>
<sequence>MYLTLPPIHMPQEQRYCVLILDLVGSTQLVQDLPLGLWSEVLGEWSTATLDLLWGWGGWVQPLQGDAALACWPQDQADAAVSAAHQAHSLARGLPFAEQLNVELNLRAGLAAGALMALPGDQPRLCGVPLHLAQRLCSAAQPGETLMCSQVAAGLEHDPGGQDSVLSPLSLPPLKGFEAKQCGGELGFFRLRTAHTMGAGQMKAG</sequence>
<dbReference type="Proteomes" id="UP000277766">
    <property type="component" value="Unassembled WGS sequence"/>
</dbReference>
<gene>
    <name evidence="1" type="ORF">EJ104_08160</name>
</gene>
<dbReference type="SUPFAM" id="SSF55073">
    <property type="entry name" value="Nucleotide cyclase"/>
    <property type="match status" value="1"/>
</dbReference>
<dbReference type="Gene3D" id="3.30.70.1230">
    <property type="entry name" value="Nucleotide cyclase"/>
    <property type="match status" value="1"/>
</dbReference>
<proteinExistence type="predicted"/>
<evidence type="ECO:0000313" key="1">
    <source>
        <dbReference type="EMBL" id="RTR26514.1"/>
    </source>
</evidence>
<comment type="caution">
    <text evidence="1">The sequence shown here is derived from an EMBL/GenBank/DDBJ whole genome shotgun (WGS) entry which is preliminary data.</text>
</comment>
<dbReference type="OrthoDB" id="310836at2"/>
<reference evidence="1 2" key="1">
    <citation type="submission" date="2018-12" db="EMBL/GenBank/DDBJ databases">
        <title>Deinococcus radiophilus ATCC 27603 genome sequencing and assembly.</title>
        <authorList>
            <person name="Maclea K.S."/>
            <person name="Maynard C.R."/>
        </authorList>
    </citation>
    <scope>NUCLEOTIDE SEQUENCE [LARGE SCALE GENOMIC DNA]</scope>
    <source>
        <strain evidence="1 2">ATCC 27603</strain>
    </source>
</reference>
<dbReference type="RefSeq" id="WP_126352260.1">
    <property type="nucleotide sequence ID" value="NZ_CP086380.1"/>
</dbReference>
<evidence type="ECO:0000313" key="2">
    <source>
        <dbReference type="Proteomes" id="UP000277766"/>
    </source>
</evidence>
<accession>A0A3S0KAQ3</accession>
<organism evidence="1 2">
    <name type="scientific">Deinococcus radiophilus</name>
    <dbReference type="NCBI Taxonomy" id="32062"/>
    <lineage>
        <taxon>Bacteria</taxon>
        <taxon>Thermotogati</taxon>
        <taxon>Deinococcota</taxon>
        <taxon>Deinococci</taxon>
        <taxon>Deinococcales</taxon>
        <taxon>Deinococcaceae</taxon>
        <taxon>Deinococcus</taxon>
    </lineage>
</organism>
<dbReference type="EMBL" id="RXPE01000015">
    <property type="protein sequence ID" value="RTR26514.1"/>
    <property type="molecule type" value="Genomic_DNA"/>
</dbReference>
<name>A0A3S0KAQ3_9DEIO</name>
<keyword evidence="2" id="KW-1185">Reference proteome</keyword>
<protein>
    <submittedName>
        <fullName evidence="1">Adenylate/guanylate cyclase domain-containing protein</fullName>
    </submittedName>
</protein>